<feature type="repeat" description="Filamin" evidence="3">
    <location>
        <begin position="598"/>
        <end position="710"/>
    </location>
</feature>
<evidence type="ECO:0000256" key="2">
    <source>
        <dbReference type="ARBA" id="ARBA00022737"/>
    </source>
</evidence>
<feature type="repeat" description="Filamin" evidence="3">
    <location>
        <begin position="311"/>
        <end position="367"/>
    </location>
</feature>
<name>A0A3Q4G9V0_NEOBR</name>
<dbReference type="FunFam" id="2.60.40.10:FF:000007">
    <property type="entry name" value="Filamin-B isoform C"/>
    <property type="match status" value="1"/>
</dbReference>
<reference evidence="4" key="1">
    <citation type="submission" date="2025-08" db="UniProtKB">
        <authorList>
            <consortium name="Ensembl"/>
        </authorList>
    </citation>
    <scope>IDENTIFICATION</scope>
</reference>
<comment type="similarity">
    <text evidence="1">Belongs to the filamin family.</text>
</comment>
<feature type="repeat" description="Filamin" evidence="3">
    <location>
        <begin position="509"/>
        <end position="597"/>
    </location>
</feature>
<dbReference type="GO" id="GO:0007399">
    <property type="term" value="P:nervous system development"/>
    <property type="evidence" value="ECO:0007669"/>
    <property type="project" value="UniProtKB-ARBA"/>
</dbReference>
<dbReference type="InterPro" id="IPR044801">
    <property type="entry name" value="Filamin"/>
</dbReference>
<dbReference type="STRING" id="32507.ENSNBRP00000005251"/>
<dbReference type="InterPro" id="IPR017868">
    <property type="entry name" value="Filamin/ABP280_repeat-like"/>
</dbReference>
<dbReference type="Bgee" id="ENSNBRG00000004157">
    <property type="expression patterns" value="Expressed in zone of skin and 9 other cell types or tissues"/>
</dbReference>
<keyword evidence="5" id="KW-1185">Reference proteome</keyword>
<dbReference type="OMA" id="PINCTEI"/>
<dbReference type="Proteomes" id="UP000261580">
    <property type="component" value="Unassembled WGS sequence"/>
</dbReference>
<dbReference type="InterPro" id="IPR014756">
    <property type="entry name" value="Ig_E-set"/>
</dbReference>
<organism evidence="4 5">
    <name type="scientific">Neolamprologus brichardi</name>
    <name type="common">Fairy cichlid</name>
    <name type="synonym">Lamprologus brichardi</name>
    <dbReference type="NCBI Taxonomy" id="32507"/>
    <lineage>
        <taxon>Eukaryota</taxon>
        <taxon>Metazoa</taxon>
        <taxon>Chordata</taxon>
        <taxon>Craniata</taxon>
        <taxon>Vertebrata</taxon>
        <taxon>Euteleostomi</taxon>
        <taxon>Actinopterygii</taxon>
        <taxon>Neopterygii</taxon>
        <taxon>Teleostei</taxon>
        <taxon>Neoteleostei</taxon>
        <taxon>Acanthomorphata</taxon>
        <taxon>Ovalentaria</taxon>
        <taxon>Cichlomorphae</taxon>
        <taxon>Cichliformes</taxon>
        <taxon>Cichlidae</taxon>
        <taxon>African cichlids</taxon>
        <taxon>Pseudocrenilabrinae</taxon>
        <taxon>Lamprologini</taxon>
        <taxon>Neolamprologus</taxon>
    </lineage>
</organism>
<dbReference type="Ensembl" id="ENSNBRT00000005409.1">
    <property type="protein sequence ID" value="ENSNBRP00000005251.1"/>
    <property type="gene ID" value="ENSNBRG00000004157.1"/>
</dbReference>
<dbReference type="FunFam" id="2.60.40.10:FF:000168">
    <property type="entry name" value="filamin-C isoform X2"/>
    <property type="match status" value="1"/>
</dbReference>
<evidence type="ECO:0000256" key="3">
    <source>
        <dbReference type="PROSITE-ProRule" id="PRU00087"/>
    </source>
</evidence>
<feature type="repeat" description="Filamin" evidence="3">
    <location>
        <begin position="190"/>
        <end position="284"/>
    </location>
</feature>
<dbReference type="FunFam" id="2.60.40.10:FF:000140">
    <property type="entry name" value="FiLamiN (Actin binding protein) homolog"/>
    <property type="match status" value="1"/>
</dbReference>
<dbReference type="SUPFAM" id="SSF81296">
    <property type="entry name" value="E set domains"/>
    <property type="match status" value="5"/>
</dbReference>
<protein>
    <recommendedName>
        <fullName evidence="6">Filamin A, alpha (actin binding protein 280)</fullName>
    </recommendedName>
</protein>
<evidence type="ECO:0008006" key="6">
    <source>
        <dbReference type="Google" id="ProtNLM"/>
    </source>
</evidence>
<evidence type="ECO:0000313" key="4">
    <source>
        <dbReference type="Ensembl" id="ENSNBRP00000005251.1"/>
    </source>
</evidence>
<dbReference type="Gene3D" id="2.60.40.10">
    <property type="entry name" value="Immunoglobulins"/>
    <property type="match status" value="7"/>
</dbReference>
<dbReference type="PROSITE" id="PS50194">
    <property type="entry name" value="FILAMIN_REPEAT"/>
    <property type="match status" value="6"/>
</dbReference>
<reference evidence="4" key="2">
    <citation type="submission" date="2025-09" db="UniProtKB">
        <authorList>
            <consortium name="Ensembl"/>
        </authorList>
    </citation>
    <scope>IDENTIFICATION</scope>
</reference>
<accession>A0A3Q4G9V0</accession>
<dbReference type="GeneTree" id="ENSGT00940000153588"/>
<dbReference type="GO" id="GO:0051015">
    <property type="term" value="F:actin filament binding"/>
    <property type="evidence" value="ECO:0007669"/>
    <property type="project" value="InterPro"/>
</dbReference>
<proteinExistence type="inferred from homology"/>
<dbReference type="InterPro" id="IPR001298">
    <property type="entry name" value="Filamin/ABP280_rpt"/>
</dbReference>
<keyword evidence="2" id="KW-0677">Repeat</keyword>
<feature type="repeat" description="Filamin" evidence="3">
    <location>
        <begin position="39"/>
        <end position="128"/>
    </location>
</feature>
<dbReference type="Pfam" id="PF00630">
    <property type="entry name" value="Filamin"/>
    <property type="match status" value="7"/>
</dbReference>
<dbReference type="PANTHER" id="PTHR38537:SF8">
    <property type="entry name" value="FILAMIN-A"/>
    <property type="match status" value="1"/>
</dbReference>
<evidence type="ECO:0000256" key="1">
    <source>
        <dbReference type="ARBA" id="ARBA00009238"/>
    </source>
</evidence>
<dbReference type="GO" id="GO:0030036">
    <property type="term" value="P:actin cytoskeleton organization"/>
    <property type="evidence" value="ECO:0007669"/>
    <property type="project" value="InterPro"/>
</dbReference>
<evidence type="ECO:0000313" key="5">
    <source>
        <dbReference type="Proteomes" id="UP000261580"/>
    </source>
</evidence>
<feature type="repeat" description="Filamin" evidence="3">
    <location>
        <begin position="368"/>
        <end position="508"/>
    </location>
</feature>
<dbReference type="PANTHER" id="PTHR38537">
    <property type="entry name" value="JITTERBUG, ISOFORM N"/>
    <property type="match status" value="1"/>
</dbReference>
<dbReference type="InterPro" id="IPR013783">
    <property type="entry name" value="Ig-like_fold"/>
</dbReference>
<dbReference type="AlphaFoldDB" id="A0A3Q4G9V0"/>
<sequence length="715" mass="76687">DCVCVQAQVTANNDKNRTYSVVYVPKVTGMHKVSEEFNVKDAGQQKVRAWGPGLEGGVVGKSADFVVEAVGDNVGFSVEGPSQAKIECDDKGDGSCDVRYWPTEPGEYAVHVLCNNEDIQHSPFMAEIVNPPGKDFYPDKVCAHPERLFQHSFSAVSFSLLIQVKFIPREAGPYQVELTYDGVLESLIFVPCHLSSQVRCSGPGLERAKVGETGEFIVDCTNAGPAELTIEIISDSGTEAEVHIQDNGDGTYTITYIPLYPGSYTLTIRYGGQDVPNFPARLNVEPAVDASGVLVFGPGVEGKGEIKCDHIKTHISNPSGSRTDALITDLRDGTYNVEYTPYEEGPHTVEVCYDGSPVPKSPFRVAVTEGCDPARVRVHGPGLKGGTTNKPNKFTVETRGAGTGGLGLAMEGPSEAKMSCTDNKDGSCSVEYIPYEPGTYNLNITYGGQPITGTEYCFSSSVVEPVEVVDNGDQTHTVNYVPTREGPYSINVLYADEEIPRSPYKVKVLPTHDASKVRASGPGLNTTGVPASLPVEFTIDAKDAGEGLLAVQITVSAWTTDPEGKPKKANIHMTGRYTILIKYGGDEIPYSPYRIRALPTGDASKCTVTGMSRTGCCSHFVILPTQSAVLAHGHLIGEQTVITVDAKAAGKGKVTCSVCTPEGAELDVDVVENEDGTFDIFYTAPQPGEYVICVRFGGEHIPNSPFQVTVSDLHV</sequence>
<dbReference type="SMART" id="SM00557">
    <property type="entry name" value="IG_FLMN"/>
    <property type="match status" value="6"/>
</dbReference>